<sequence length="192" mass="22212">MKEVFYEESVEMRNQKSAKPKFMIFTVCGVASAVFAVFSFFNTIFFAQGLAGILISLVITVLMAASAIFLMTKRHGFYLSYDYTFVTDELRISKVLHDRKRKHLYSVSTDRIIQIGRLGSDSYEKLKKSPDVKEDILTPNIEAGEDKEFYYIFASTNVGKRLLILECRLQLIANIIRFMNRNVLETEFNRKQ</sequence>
<proteinExistence type="predicted"/>
<evidence type="ECO:0000313" key="2">
    <source>
        <dbReference type="EMBL" id="HIY78416.1"/>
    </source>
</evidence>
<organism evidence="2 3">
    <name type="scientific">Candidatus Borkfalkia excrementavium</name>
    <dbReference type="NCBI Taxonomy" id="2838505"/>
    <lineage>
        <taxon>Bacteria</taxon>
        <taxon>Bacillati</taxon>
        <taxon>Bacillota</taxon>
        <taxon>Clostridia</taxon>
        <taxon>Christensenellales</taxon>
        <taxon>Christensenellaceae</taxon>
        <taxon>Candidatus Borkfalkia</taxon>
    </lineage>
</organism>
<dbReference type="AlphaFoldDB" id="A0A9D1Z805"/>
<evidence type="ECO:0000256" key="1">
    <source>
        <dbReference type="SAM" id="Phobius"/>
    </source>
</evidence>
<feature type="transmembrane region" description="Helical" evidence="1">
    <location>
        <begin position="22"/>
        <end position="44"/>
    </location>
</feature>
<accession>A0A9D1Z805</accession>
<reference evidence="2" key="2">
    <citation type="submission" date="2021-04" db="EMBL/GenBank/DDBJ databases">
        <authorList>
            <person name="Gilroy R."/>
        </authorList>
    </citation>
    <scope>NUCLEOTIDE SEQUENCE</scope>
    <source>
        <strain evidence="2">CHK199-9574</strain>
    </source>
</reference>
<reference evidence="2" key="1">
    <citation type="journal article" date="2021" name="PeerJ">
        <title>Extensive microbial diversity within the chicken gut microbiome revealed by metagenomics and culture.</title>
        <authorList>
            <person name="Gilroy R."/>
            <person name="Ravi A."/>
            <person name="Getino M."/>
            <person name="Pursley I."/>
            <person name="Horton D.L."/>
            <person name="Alikhan N.F."/>
            <person name="Baker D."/>
            <person name="Gharbi K."/>
            <person name="Hall N."/>
            <person name="Watson M."/>
            <person name="Adriaenssens E.M."/>
            <person name="Foster-Nyarko E."/>
            <person name="Jarju S."/>
            <person name="Secka A."/>
            <person name="Antonio M."/>
            <person name="Oren A."/>
            <person name="Chaudhuri R.R."/>
            <person name="La Ragione R."/>
            <person name="Hildebrand F."/>
            <person name="Pallen M.J."/>
        </authorList>
    </citation>
    <scope>NUCLEOTIDE SEQUENCE</scope>
    <source>
        <strain evidence="2">CHK199-9574</strain>
    </source>
</reference>
<dbReference type="Proteomes" id="UP000824135">
    <property type="component" value="Unassembled WGS sequence"/>
</dbReference>
<feature type="transmembrane region" description="Helical" evidence="1">
    <location>
        <begin position="50"/>
        <end position="71"/>
    </location>
</feature>
<gene>
    <name evidence="2" type="ORF">H9728_05165</name>
</gene>
<dbReference type="EMBL" id="DXCO01000035">
    <property type="protein sequence ID" value="HIY78416.1"/>
    <property type="molecule type" value="Genomic_DNA"/>
</dbReference>
<keyword evidence="1" id="KW-0812">Transmembrane</keyword>
<protein>
    <submittedName>
        <fullName evidence="2">Uncharacterized protein</fullName>
    </submittedName>
</protein>
<name>A0A9D1Z805_9FIRM</name>
<evidence type="ECO:0000313" key="3">
    <source>
        <dbReference type="Proteomes" id="UP000824135"/>
    </source>
</evidence>
<comment type="caution">
    <text evidence="2">The sequence shown here is derived from an EMBL/GenBank/DDBJ whole genome shotgun (WGS) entry which is preliminary data.</text>
</comment>
<keyword evidence="1" id="KW-0472">Membrane</keyword>
<keyword evidence="1" id="KW-1133">Transmembrane helix</keyword>